<evidence type="ECO:0000313" key="3">
    <source>
        <dbReference type="EMBL" id="KAH7375488.1"/>
    </source>
</evidence>
<dbReference type="CDD" id="cd00067">
    <property type="entry name" value="GAL4"/>
    <property type="match status" value="1"/>
</dbReference>
<dbReference type="EMBL" id="JAGPXD010000001">
    <property type="protein sequence ID" value="KAH7375488.1"/>
    <property type="molecule type" value="Genomic_DNA"/>
</dbReference>
<keyword evidence="4" id="KW-1185">Reference proteome</keyword>
<dbReference type="Proteomes" id="UP000813385">
    <property type="component" value="Unassembled WGS sequence"/>
</dbReference>
<keyword evidence="1" id="KW-0539">Nucleus</keyword>
<dbReference type="SMART" id="SM00066">
    <property type="entry name" value="GAL4"/>
    <property type="match status" value="1"/>
</dbReference>
<dbReference type="Pfam" id="PF00172">
    <property type="entry name" value="Zn_clus"/>
    <property type="match status" value="1"/>
</dbReference>
<sequence length="385" mass="41932">MSAVQQKRKSCEACRGRKLKCSGKDTGCSRCVRLGLLCKYHDKGMPGRPRKWALPDSVLEHGRRSSQVQQMGQQEYPNGGQQHDAAPGTAAMAFLTSDESSSVEASSGSVDTGFGSNDFSILPFLDFDLSGQLDALPLDCFRSCLTAAEHGGELSPGNVSAVPSASEQTTVAEPGQPCDCSKQVFNVLRSLNTDPISHSTVRTLRQGTDLFDTLLTCPKCYDVSKPPRITLQNVLLIGRLCLKVMAGYQRYLLWLKDYCASLAERNMGGDTVYLILGGADAGSLLLDIDTSSNGFYDLVTQGLKRDSARLGNLGGQFAERQRRRHLIGHTACPDQDGRCWKESDVVDPDPSDICPQSTAARALIPCFRVVDEVREKIRQFEEALG</sequence>
<dbReference type="PROSITE" id="PS50048">
    <property type="entry name" value="ZN2_CY6_FUNGAL_2"/>
    <property type="match status" value="1"/>
</dbReference>
<evidence type="ECO:0000313" key="4">
    <source>
        <dbReference type="Proteomes" id="UP000813385"/>
    </source>
</evidence>
<dbReference type="InterPro" id="IPR001138">
    <property type="entry name" value="Zn2Cys6_DnaBD"/>
</dbReference>
<dbReference type="GO" id="GO:0000981">
    <property type="term" value="F:DNA-binding transcription factor activity, RNA polymerase II-specific"/>
    <property type="evidence" value="ECO:0007669"/>
    <property type="project" value="InterPro"/>
</dbReference>
<dbReference type="Gene3D" id="4.10.240.10">
    <property type="entry name" value="Zn(2)-C6 fungal-type DNA-binding domain"/>
    <property type="match status" value="1"/>
</dbReference>
<feature type="domain" description="Zn(2)-C6 fungal-type" evidence="2">
    <location>
        <begin position="10"/>
        <end position="40"/>
    </location>
</feature>
<dbReference type="InterPro" id="IPR036864">
    <property type="entry name" value="Zn2-C6_fun-type_DNA-bd_sf"/>
</dbReference>
<dbReference type="AlphaFoldDB" id="A0A8K0TNF2"/>
<proteinExistence type="predicted"/>
<evidence type="ECO:0000259" key="2">
    <source>
        <dbReference type="PROSITE" id="PS50048"/>
    </source>
</evidence>
<comment type="caution">
    <text evidence="3">The sequence shown here is derived from an EMBL/GenBank/DDBJ whole genome shotgun (WGS) entry which is preliminary data.</text>
</comment>
<organism evidence="3 4">
    <name type="scientific">Plectosphaerella cucumerina</name>
    <dbReference type="NCBI Taxonomy" id="40658"/>
    <lineage>
        <taxon>Eukaryota</taxon>
        <taxon>Fungi</taxon>
        <taxon>Dikarya</taxon>
        <taxon>Ascomycota</taxon>
        <taxon>Pezizomycotina</taxon>
        <taxon>Sordariomycetes</taxon>
        <taxon>Hypocreomycetidae</taxon>
        <taxon>Glomerellales</taxon>
        <taxon>Plectosphaerellaceae</taxon>
        <taxon>Plectosphaerella</taxon>
    </lineage>
</organism>
<reference evidence="3" key="1">
    <citation type="journal article" date="2021" name="Nat. Commun.">
        <title>Genetic determinants of endophytism in the Arabidopsis root mycobiome.</title>
        <authorList>
            <person name="Mesny F."/>
            <person name="Miyauchi S."/>
            <person name="Thiergart T."/>
            <person name="Pickel B."/>
            <person name="Atanasova L."/>
            <person name="Karlsson M."/>
            <person name="Huettel B."/>
            <person name="Barry K.W."/>
            <person name="Haridas S."/>
            <person name="Chen C."/>
            <person name="Bauer D."/>
            <person name="Andreopoulos W."/>
            <person name="Pangilinan J."/>
            <person name="LaButti K."/>
            <person name="Riley R."/>
            <person name="Lipzen A."/>
            <person name="Clum A."/>
            <person name="Drula E."/>
            <person name="Henrissat B."/>
            <person name="Kohler A."/>
            <person name="Grigoriev I.V."/>
            <person name="Martin F.M."/>
            <person name="Hacquard S."/>
        </authorList>
    </citation>
    <scope>NUCLEOTIDE SEQUENCE</scope>
    <source>
        <strain evidence="3">MPI-CAGE-AT-0016</strain>
    </source>
</reference>
<protein>
    <submittedName>
        <fullName evidence="3">C6 finger domain protein</fullName>
    </submittedName>
</protein>
<dbReference type="SUPFAM" id="SSF57701">
    <property type="entry name" value="Zn2/Cys6 DNA-binding domain"/>
    <property type="match status" value="1"/>
</dbReference>
<evidence type="ECO:0000256" key="1">
    <source>
        <dbReference type="ARBA" id="ARBA00023242"/>
    </source>
</evidence>
<name>A0A8K0TNF2_9PEZI</name>
<gene>
    <name evidence="3" type="ORF">B0T11DRAFT_334834</name>
</gene>
<accession>A0A8K0TNF2</accession>
<dbReference type="OrthoDB" id="4356994at2759"/>
<dbReference type="GO" id="GO:0008270">
    <property type="term" value="F:zinc ion binding"/>
    <property type="evidence" value="ECO:0007669"/>
    <property type="project" value="InterPro"/>
</dbReference>
<dbReference type="PROSITE" id="PS00463">
    <property type="entry name" value="ZN2_CY6_FUNGAL_1"/>
    <property type="match status" value="1"/>
</dbReference>